<dbReference type="PANTHER" id="PTHR30543:SF21">
    <property type="entry name" value="NAD(P)H-DEPENDENT FMN REDUCTASE LOT6"/>
    <property type="match status" value="1"/>
</dbReference>
<evidence type="ECO:0000259" key="1">
    <source>
        <dbReference type="Pfam" id="PF03358"/>
    </source>
</evidence>
<dbReference type="EMBL" id="JAABLP010000005">
    <property type="protein sequence ID" value="NBN65731.1"/>
    <property type="molecule type" value="Genomic_DNA"/>
</dbReference>
<proteinExistence type="predicted"/>
<evidence type="ECO:0000313" key="3">
    <source>
        <dbReference type="Proteomes" id="UP000541347"/>
    </source>
</evidence>
<gene>
    <name evidence="2" type="ORF">GWI71_18705</name>
</gene>
<feature type="domain" description="NADPH-dependent FMN reductase-like" evidence="1">
    <location>
        <begin position="4"/>
        <end position="159"/>
    </location>
</feature>
<dbReference type="InterPro" id="IPR029039">
    <property type="entry name" value="Flavoprotein-like_sf"/>
</dbReference>
<evidence type="ECO:0000313" key="2">
    <source>
        <dbReference type="EMBL" id="NBN65731.1"/>
    </source>
</evidence>
<dbReference type="Gene3D" id="3.40.50.360">
    <property type="match status" value="1"/>
</dbReference>
<reference evidence="2 3" key="1">
    <citation type="submission" date="2020-01" db="EMBL/GenBank/DDBJ databases">
        <authorList>
            <person name="Peng S.Y."/>
            <person name="Li J."/>
            <person name="Wang M."/>
            <person name="Wang L."/>
            <person name="Wang C.Q."/>
            <person name="Wang J.R."/>
        </authorList>
    </citation>
    <scope>NUCLEOTIDE SEQUENCE [LARGE SCALE GENOMIC DNA]</scope>
    <source>
        <strain evidence="2 3">XCT-34</strain>
    </source>
</reference>
<dbReference type="Proteomes" id="UP000541347">
    <property type="component" value="Unassembled WGS sequence"/>
</dbReference>
<name>A0ABW9ZN59_9HYPH</name>
<dbReference type="PANTHER" id="PTHR30543">
    <property type="entry name" value="CHROMATE REDUCTASE"/>
    <property type="match status" value="1"/>
</dbReference>
<accession>A0ABW9ZN59</accession>
<dbReference type="SUPFAM" id="SSF52218">
    <property type="entry name" value="Flavoproteins"/>
    <property type="match status" value="1"/>
</dbReference>
<sequence length="193" mass="20566">MRHPRILVFSGSSRSGSFNTQLAALVAKHLALGDADVTRISLADFPMPIYDGDLEQEKGVPEHAHKLKRLMQEHQGVFIACPEYNTAITPLLKNTLDWLSRLNDPGEPPAAAFKNRVFAIGAASTGALGGIRGLIGMRTILEVGLGALVLPEMVSVPGAGDAFDAKGDLKNERSAGALEAMVKRLLAETRGRG</sequence>
<dbReference type="InterPro" id="IPR050712">
    <property type="entry name" value="NAD(P)H-dep_reductase"/>
</dbReference>
<protein>
    <submittedName>
        <fullName evidence="2">NADPH-dependent FMN reductase</fullName>
    </submittedName>
</protein>
<organism evidence="2 3">
    <name type="scientific">Pannonibacter tanglangensis</name>
    <dbReference type="NCBI Taxonomy" id="2750084"/>
    <lineage>
        <taxon>Bacteria</taxon>
        <taxon>Pseudomonadati</taxon>
        <taxon>Pseudomonadota</taxon>
        <taxon>Alphaproteobacteria</taxon>
        <taxon>Hyphomicrobiales</taxon>
        <taxon>Stappiaceae</taxon>
        <taxon>Pannonibacter</taxon>
    </lineage>
</organism>
<dbReference type="InterPro" id="IPR005025">
    <property type="entry name" value="FMN_Rdtase-like_dom"/>
</dbReference>
<dbReference type="Pfam" id="PF03358">
    <property type="entry name" value="FMN_red"/>
    <property type="match status" value="1"/>
</dbReference>
<keyword evidence="3" id="KW-1185">Reference proteome</keyword>
<dbReference type="RefSeq" id="WP_161677717.1">
    <property type="nucleotide sequence ID" value="NZ_JAABLP010000005.1"/>
</dbReference>
<comment type="caution">
    <text evidence="2">The sequence shown here is derived from an EMBL/GenBank/DDBJ whole genome shotgun (WGS) entry which is preliminary data.</text>
</comment>